<dbReference type="InterPro" id="IPR032466">
    <property type="entry name" value="Metal_Hydrolase"/>
</dbReference>
<feature type="non-terminal residue" evidence="2">
    <location>
        <position position="1"/>
    </location>
</feature>
<gene>
    <name evidence="2" type="ORF">GXX48_24485</name>
</gene>
<reference evidence="2 3" key="1">
    <citation type="journal article" date="2020" name="Biotechnol. Biofuels">
        <title>New insights from the biogas microbiome by comprehensive genome-resolved metagenomics of nearly 1600 species originating from multiple anaerobic digesters.</title>
        <authorList>
            <person name="Campanaro S."/>
            <person name="Treu L."/>
            <person name="Rodriguez-R L.M."/>
            <person name="Kovalovszki A."/>
            <person name="Ziels R.M."/>
            <person name="Maus I."/>
            <person name="Zhu X."/>
            <person name="Kougias P.G."/>
            <person name="Basile A."/>
            <person name="Luo G."/>
            <person name="Schluter A."/>
            <person name="Konstantinidis K.T."/>
            <person name="Angelidaki I."/>
        </authorList>
    </citation>
    <scope>NUCLEOTIDE SEQUENCE [LARGE SCALE GENOMIC DNA]</scope>
    <source>
        <strain evidence="2">AS04akNAM_66</strain>
    </source>
</reference>
<dbReference type="EMBL" id="DUMN01000704">
    <property type="protein sequence ID" value="HHV70754.1"/>
    <property type="molecule type" value="Genomic_DNA"/>
</dbReference>
<name>A0A7V6PGX0_9HYPH</name>
<evidence type="ECO:0000259" key="1">
    <source>
        <dbReference type="Pfam" id="PF04909"/>
    </source>
</evidence>
<accession>A0A7V6PGX0</accession>
<dbReference type="SUPFAM" id="SSF51556">
    <property type="entry name" value="Metallo-dependent hydrolases"/>
    <property type="match status" value="1"/>
</dbReference>
<dbReference type="Pfam" id="PF04909">
    <property type="entry name" value="Amidohydro_2"/>
    <property type="match status" value="1"/>
</dbReference>
<protein>
    <submittedName>
        <fullName evidence="2">Amidohydrolase</fullName>
    </submittedName>
</protein>
<evidence type="ECO:0000313" key="2">
    <source>
        <dbReference type="EMBL" id="HHV70754.1"/>
    </source>
</evidence>
<proteinExistence type="predicted"/>
<evidence type="ECO:0000313" key="3">
    <source>
        <dbReference type="Proteomes" id="UP000551563"/>
    </source>
</evidence>
<dbReference type="Gene3D" id="3.20.20.140">
    <property type="entry name" value="Metal-dependent hydrolases"/>
    <property type="match status" value="1"/>
</dbReference>
<sequence length="268" mass="29880">AEALAQQKNTWNSTARYESEDEMAAYFRANRVRAVLDFGFTKTMSLDEVIPLHDYALEMQAAHPDAILGNWLQIDPRLGEKGARELERCIQSSKGFVGYCVSASGMGFPADDPHYGPYYEVLRAHARPALILVGHTGSGAGLPGGGGIRLELCHPRYIDSVAVDWPDLTIISGRPAWPWQDEMISIMLHKPNVFAELHGWSPKYLTDPLKREIRSRLRRKVMFGGDYPLFRYERLVDDWKALGYADDVLGDVFSGNAARLLGLLEGGA</sequence>
<organism evidence="2 3">
    <name type="scientific">Brucella intermedia</name>
    <dbReference type="NCBI Taxonomy" id="94625"/>
    <lineage>
        <taxon>Bacteria</taxon>
        <taxon>Pseudomonadati</taxon>
        <taxon>Pseudomonadota</taxon>
        <taxon>Alphaproteobacteria</taxon>
        <taxon>Hyphomicrobiales</taxon>
        <taxon>Brucellaceae</taxon>
        <taxon>Brucella/Ochrobactrum group</taxon>
        <taxon>Brucella</taxon>
    </lineage>
</organism>
<dbReference type="Proteomes" id="UP000551563">
    <property type="component" value="Unassembled WGS sequence"/>
</dbReference>
<dbReference type="GO" id="GO:0016787">
    <property type="term" value="F:hydrolase activity"/>
    <property type="evidence" value="ECO:0007669"/>
    <property type="project" value="UniProtKB-KW"/>
</dbReference>
<dbReference type="AlphaFoldDB" id="A0A7V6PGX0"/>
<keyword evidence="2" id="KW-0378">Hydrolase</keyword>
<dbReference type="InterPro" id="IPR006680">
    <property type="entry name" value="Amidohydro-rel"/>
</dbReference>
<feature type="domain" description="Amidohydrolase-related" evidence="1">
    <location>
        <begin position="53"/>
        <end position="263"/>
    </location>
</feature>
<comment type="caution">
    <text evidence="2">The sequence shown here is derived from an EMBL/GenBank/DDBJ whole genome shotgun (WGS) entry which is preliminary data.</text>
</comment>